<evidence type="ECO:0000313" key="3">
    <source>
        <dbReference type="EMBL" id="GMI47649.1"/>
    </source>
</evidence>
<name>A0A9W7LEK9_9STRA</name>
<sequence length="225" mass="25395">MIVICLEGCHGCGKSTLTSLFSKSGFMSLDEAFLSMPHYNCMSPQTMLMESIWIGNWFSRLLDHRVASGNGSSEEEVFIADRSPFSAVCYAGDKGHLLDPVIRAQMEEVRDNAGIEIYSVHLEVEDETLWRRIQTRLVVEPGREELNEGEREHMDRIHGWYKAFDWDFVVDNTGEGGGEEVMAAILERVMLRSRKAREEREGGGDRKRGGECGSPTSVAIEWTIE</sequence>
<dbReference type="InterPro" id="IPR038727">
    <property type="entry name" value="NadR/Ttd14_AAA_dom"/>
</dbReference>
<evidence type="ECO:0000256" key="1">
    <source>
        <dbReference type="SAM" id="MobiDB-lite"/>
    </source>
</evidence>
<dbReference type="OrthoDB" id="15417at2759"/>
<organism evidence="3 4">
    <name type="scientific">Triparma columacea</name>
    <dbReference type="NCBI Taxonomy" id="722753"/>
    <lineage>
        <taxon>Eukaryota</taxon>
        <taxon>Sar</taxon>
        <taxon>Stramenopiles</taxon>
        <taxon>Ochrophyta</taxon>
        <taxon>Bolidophyceae</taxon>
        <taxon>Parmales</taxon>
        <taxon>Triparmaceae</taxon>
        <taxon>Triparma</taxon>
    </lineage>
</organism>
<dbReference type="InterPro" id="IPR027417">
    <property type="entry name" value="P-loop_NTPase"/>
</dbReference>
<dbReference type="AlphaFoldDB" id="A0A9W7LEK9"/>
<feature type="compositionally biased region" description="Basic and acidic residues" evidence="1">
    <location>
        <begin position="196"/>
        <end position="210"/>
    </location>
</feature>
<evidence type="ECO:0000259" key="2">
    <source>
        <dbReference type="Pfam" id="PF13521"/>
    </source>
</evidence>
<dbReference type="EMBL" id="BRYA01000353">
    <property type="protein sequence ID" value="GMI47649.1"/>
    <property type="molecule type" value="Genomic_DNA"/>
</dbReference>
<keyword evidence="4" id="KW-1185">Reference proteome</keyword>
<evidence type="ECO:0000313" key="4">
    <source>
        <dbReference type="Proteomes" id="UP001165065"/>
    </source>
</evidence>
<protein>
    <recommendedName>
        <fullName evidence="2">NadR/Ttd14 AAA domain-containing protein</fullName>
    </recommendedName>
</protein>
<accession>A0A9W7LEK9</accession>
<feature type="domain" description="NadR/Ttd14 AAA" evidence="2">
    <location>
        <begin position="4"/>
        <end position="110"/>
    </location>
</feature>
<comment type="caution">
    <text evidence="3">The sequence shown here is derived from an EMBL/GenBank/DDBJ whole genome shotgun (WGS) entry which is preliminary data.</text>
</comment>
<gene>
    <name evidence="3" type="ORF">TrCOL_g5429</name>
</gene>
<dbReference type="Proteomes" id="UP001165065">
    <property type="component" value="Unassembled WGS sequence"/>
</dbReference>
<proteinExistence type="predicted"/>
<reference evidence="4" key="1">
    <citation type="journal article" date="2023" name="Commun. Biol.">
        <title>Genome analysis of Parmales, the sister group of diatoms, reveals the evolutionary specialization of diatoms from phago-mixotrophs to photoautotrophs.</title>
        <authorList>
            <person name="Ban H."/>
            <person name="Sato S."/>
            <person name="Yoshikawa S."/>
            <person name="Yamada K."/>
            <person name="Nakamura Y."/>
            <person name="Ichinomiya M."/>
            <person name="Sato N."/>
            <person name="Blanc-Mathieu R."/>
            <person name="Endo H."/>
            <person name="Kuwata A."/>
            <person name="Ogata H."/>
        </authorList>
    </citation>
    <scope>NUCLEOTIDE SEQUENCE [LARGE SCALE GENOMIC DNA]</scope>
</reference>
<dbReference type="SUPFAM" id="SSF52540">
    <property type="entry name" value="P-loop containing nucleoside triphosphate hydrolases"/>
    <property type="match status" value="1"/>
</dbReference>
<dbReference type="Gene3D" id="3.40.50.300">
    <property type="entry name" value="P-loop containing nucleotide triphosphate hydrolases"/>
    <property type="match status" value="1"/>
</dbReference>
<dbReference type="Pfam" id="PF13521">
    <property type="entry name" value="AAA_28"/>
    <property type="match status" value="1"/>
</dbReference>
<feature type="region of interest" description="Disordered" evidence="1">
    <location>
        <begin position="196"/>
        <end position="225"/>
    </location>
</feature>